<keyword evidence="4" id="KW-1185">Reference proteome</keyword>
<dbReference type="GO" id="GO:0005524">
    <property type="term" value="F:ATP binding"/>
    <property type="evidence" value="ECO:0007669"/>
    <property type="project" value="InterPro"/>
</dbReference>
<dbReference type="Gene3D" id="3.30.450.90">
    <property type="match status" value="1"/>
</dbReference>
<proteinExistence type="inferred from homology"/>
<dbReference type="NCBIfam" id="TIGR01420">
    <property type="entry name" value="pilT_fam"/>
    <property type="match status" value="1"/>
</dbReference>
<dbReference type="RefSeq" id="WP_149544255.1">
    <property type="nucleotide sequence ID" value="NZ_VTPS01000001.1"/>
</dbReference>
<dbReference type="CDD" id="cd01131">
    <property type="entry name" value="PilT"/>
    <property type="match status" value="1"/>
</dbReference>
<dbReference type="PANTHER" id="PTHR30486">
    <property type="entry name" value="TWITCHING MOTILITY PROTEIN PILT"/>
    <property type="match status" value="1"/>
</dbReference>
<dbReference type="InterPro" id="IPR001482">
    <property type="entry name" value="T2SS/T4SS_dom"/>
</dbReference>
<evidence type="ECO:0000259" key="2">
    <source>
        <dbReference type="PROSITE" id="PS00662"/>
    </source>
</evidence>
<dbReference type="Proteomes" id="UP000322976">
    <property type="component" value="Unassembled WGS sequence"/>
</dbReference>
<comment type="caution">
    <text evidence="3">The sequence shown here is derived from an EMBL/GenBank/DDBJ whole genome shotgun (WGS) entry which is preliminary data.</text>
</comment>
<accession>A0A5D8QIE7</accession>
<dbReference type="InterPro" id="IPR003593">
    <property type="entry name" value="AAA+_ATPase"/>
</dbReference>
<comment type="similarity">
    <text evidence="1">Belongs to the GSP E family.</text>
</comment>
<dbReference type="Gene3D" id="3.40.50.300">
    <property type="entry name" value="P-loop containing nucleotide triphosphate hydrolases"/>
    <property type="match status" value="1"/>
</dbReference>
<evidence type="ECO:0000313" key="3">
    <source>
        <dbReference type="EMBL" id="TZE83636.1"/>
    </source>
</evidence>
<dbReference type="GO" id="GO:0016887">
    <property type="term" value="F:ATP hydrolysis activity"/>
    <property type="evidence" value="ECO:0007669"/>
    <property type="project" value="InterPro"/>
</dbReference>
<evidence type="ECO:0000256" key="1">
    <source>
        <dbReference type="ARBA" id="ARBA00006611"/>
    </source>
</evidence>
<organism evidence="3 4">
    <name type="scientific">Calorimonas adulescens</name>
    <dbReference type="NCBI Taxonomy" id="2606906"/>
    <lineage>
        <taxon>Bacteria</taxon>
        <taxon>Bacillati</taxon>
        <taxon>Bacillota</taxon>
        <taxon>Clostridia</taxon>
        <taxon>Thermoanaerobacterales</taxon>
        <taxon>Thermoanaerobacteraceae</taxon>
        <taxon>Calorimonas</taxon>
    </lineage>
</organism>
<evidence type="ECO:0000313" key="4">
    <source>
        <dbReference type="Proteomes" id="UP000322976"/>
    </source>
</evidence>
<dbReference type="Pfam" id="PF00437">
    <property type="entry name" value="T2SSE"/>
    <property type="match status" value="1"/>
</dbReference>
<dbReference type="InterPro" id="IPR027417">
    <property type="entry name" value="P-loop_NTPase"/>
</dbReference>
<dbReference type="SUPFAM" id="SSF52540">
    <property type="entry name" value="P-loop containing nucleoside triphosphate hydrolases"/>
    <property type="match status" value="1"/>
</dbReference>
<feature type="domain" description="Bacterial type II secretion system protein E" evidence="2">
    <location>
        <begin position="193"/>
        <end position="207"/>
    </location>
</feature>
<dbReference type="InterPro" id="IPR050921">
    <property type="entry name" value="T4SS_GSP_E_ATPase"/>
</dbReference>
<protein>
    <submittedName>
        <fullName evidence="3">Type IV pilus twitching motility protein PilT</fullName>
    </submittedName>
</protein>
<dbReference type="AlphaFoldDB" id="A0A5D8QIE7"/>
<gene>
    <name evidence="3" type="ORF">FWJ32_00875</name>
</gene>
<dbReference type="EMBL" id="VTPS01000001">
    <property type="protein sequence ID" value="TZE83636.1"/>
    <property type="molecule type" value="Genomic_DNA"/>
</dbReference>
<dbReference type="PROSITE" id="PS00662">
    <property type="entry name" value="T2SP_E"/>
    <property type="match status" value="1"/>
</dbReference>
<reference evidence="3 4" key="1">
    <citation type="submission" date="2019-08" db="EMBL/GenBank/DDBJ databases">
        <title>Calorimonas adulescens gen. nov., sp. nov., an anaerobic thermophilic bacterium from Sakhalin hot spring.</title>
        <authorList>
            <person name="Khomyakova M.A."/>
            <person name="Merkel A.Y."/>
            <person name="Novikov A."/>
            <person name="Bonch-Osmolovskaya E.A."/>
            <person name="Slobodkin A.I."/>
        </authorList>
    </citation>
    <scope>NUCLEOTIDE SEQUENCE [LARGE SCALE GENOMIC DNA]</scope>
    <source>
        <strain evidence="3 4">A05MB</strain>
    </source>
</reference>
<sequence>MEIEELLRYMVDIGASDLHLSVGIPPVLRVNGLLKKIDLPILRSDDTLRYAKEILDDRQFELLEEVGEIDLAYSITGVARYRINIFRQRGTYSFAIRLVSLRIPSIEELGLPPVVGDLAMKSRGLILVTGPTGSGKSTTLASMIDRINHERDAHIITLEDPIEYLHRHDKSIIVQREVGSDTRSFASGLRAALREDPDVILVGEMRDLETISTAITAAETGHLVMSTLHTIGAAKTIDRIIDVFPPHQQQQIRIQLANVLQGIISQQLLTTADEKGRVVAVEVMINTTAISNLIREDKTHQIQSIIQTGAKYGMISMDSSIAELYRKGKISKEEAVMYAMESESLNRILSVSR</sequence>
<dbReference type="SMART" id="SM00382">
    <property type="entry name" value="AAA"/>
    <property type="match status" value="1"/>
</dbReference>
<dbReference type="InterPro" id="IPR006321">
    <property type="entry name" value="PilT/PilU"/>
</dbReference>
<name>A0A5D8QIE7_9THEO</name>